<evidence type="ECO:0000256" key="3">
    <source>
        <dbReference type="ARBA" id="ARBA00023080"/>
    </source>
</evidence>
<evidence type="ECO:0000313" key="5">
    <source>
        <dbReference type="EMBL" id="BAU47185.1"/>
    </source>
</evidence>
<evidence type="ECO:0000256" key="4">
    <source>
        <dbReference type="HAMAP-Rule" id="MF_00528"/>
    </source>
</evidence>
<comment type="similarity">
    <text evidence="4">Belongs to the Maf family. YhdE subfamily.</text>
</comment>
<dbReference type="PANTHER" id="PTHR43213:SF5">
    <property type="entry name" value="BIFUNCTIONAL DTTP_UTP PYROPHOSPHATASE_METHYLTRANSFERASE PROTEIN-RELATED"/>
    <property type="match status" value="1"/>
</dbReference>
<dbReference type="PIRSF" id="PIRSF006305">
    <property type="entry name" value="Maf"/>
    <property type="match status" value="1"/>
</dbReference>
<sequence>MIYLASASPRRRELLAQAGLAFEVVPSNIVELAREGEPPAEYVQRVALDKARFVAKVVRERGLPARPVLGADTEVVLDGAVLGKPRDRADGIAMLRRLSGRAHSVLTGIALVHQDGEYGALSESRVTFARLTDDEIARYWETGEPADKAGGYAIQGRGAVFISRIEGSYSGVVGLPLHELAELLKRAGAAALP</sequence>
<dbReference type="RefSeq" id="WP_096458586.1">
    <property type="nucleotide sequence ID" value="NZ_AP014936.1"/>
</dbReference>
<gene>
    <name evidence="5" type="ORF">SVA_0606</name>
</gene>
<feature type="site" description="Important for substrate specificity" evidence="4">
    <location>
        <position position="10"/>
    </location>
</feature>
<proteinExistence type="inferred from homology"/>
<dbReference type="GO" id="GO:0036218">
    <property type="term" value="F:dTTP diphosphatase activity"/>
    <property type="evidence" value="ECO:0007669"/>
    <property type="project" value="RHEA"/>
</dbReference>
<feature type="site" description="Important for substrate specificity" evidence="4">
    <location>
        <position position="155"/>
    </location>
</feature>
<dbReference type="CDD" id="cd00555">
    <property type="entry name" value="Maf"/>
    <property type="match status" value="1"/>
</dbReference>
<dbReference type="GO" id="GO:0036221">
    <property type="term" value="F:UTP diphosphatase activity"/>
    <property type="evidence" value="ECO:0007669"/>
    <property type="project" value="RHEA"/>
</dbReference>
<dbReference type="KEGG" id="sva:SVA_0606"/>
<dbReference type="EC" id="3.6.1.9" evidence="4"/>
<dbReference type="GO" id="GO:0005737">
    <property type="term" value="C:cytoplasm"/>
    <property type="evidence" value="ECO:0007669"/>
    <property type="project" value="UniProtKB-SubCell"/>
</dbReference>
<dbReference type="Proteomes" id="UP000218899">
    <property type="component" value="Chromosome"/>
</dbReference>
<keyword evidence="6" id="KW-1185">Reference proteome</keyword>
<dbReference type="HAMAP" id="MF_00528">
    <property type="entry name" value="Maf"/>
    <property type="match status" value="1"/>
</dbReference>
<dbReference type="NCBIfam" id="TIGR00172">
    <property type="entry name" value="maf"/>
    <property type="match status" value="1"/>
</dbReference>
<comment type="caution">
    <text evidence="4">Lacks conserved residue(s) required for the propagation of feature annotation.</text>
</comment>
<dbReference type="InterPro" id="IPR003697">
    <property type="entry name" value="Maf-like"/>
</dbReference>
<evidence type="ECO:0000313" key="6">
    <source>
        <dbReference type="Proteomes" id="UP000218899"/>
    </source>
</evidence>
<protein>
    <recommendedName>
        <fullName evidence="4">dTTP/UTP pyrophosphatase</fullName>
        <shortName evidence="4">dTTPase/UTPase</shortName>
        <ecNumber evidence="4">3.6.1.9</ecNumber>
    </recommendedName>
    <alternativeName>
        <fullName evidence="4">Nucleoside triphosphate pyrophosphatase</fullName>
    </alternativeName>
    <alternativeName>
        <fullName evidence="4">Nucleotide pyrophosphatase</fullName>
        <shortName evidence="4">Nucleotide PPase</shortName>
    </alternativeName>
</protein>
<dbReference type="Pfam" id="PF02545">
    <property type="entry name" value="Maf"/>
    <property type="match status" value="1"/>
</dbReference>
<dbReference type="PANTHER" id="PTHR43213">
    <property type="entry name" value="BIFUNCTIONAL DTTP/UTP PYROPHOSPHATASE/METHYLTRANSFERASE PROTEIN-RELATED"/>
    <property type="match status" value="1"/>
</dbReference>
<keyword evidence="4" id="KW-0963">Cytoplasm</keyword>
<comment type="subcellular location">
    <subcellularLocation>
        <location evidence="4">Cytoplasm</location>
    </subcellularLocation>
</comment>
<dbReference type="Gene3D" id="3.90.950.10">
    <property type="match status" value="1"/>
</dbReference>
<dbReference type="OrthoDB" id="9807767at2"/>
<keyword evidence="3 4" id="KW-0546">Nucleotide metabolism</keyword>
<comment type="catalytic activity">
    <reaction evidence="4">
        <text>dTTP + H2O = dTMP + diphosphate + H(+)</text>
        <dbReference type="Rhea" id="RHEA:28534"/>
        <dbReference type="ChEBI" id="CHEBI:15377"/>
        <dbReference type="ChEBI" id="CHEBI:15378"/>
        <dbReference type="ChEBI" id="CHEBI:33019"/>
        <dbReference type="ChEBI" id="CHEBI:37568"/>
        <dbReference type="ChEBI" id="CHEBI:63528"/>
        <dbReference type="EC" id="3.6.1.9"/>
    </reaction>
</comment>
<dbReference type="InterPro" id="IPR029001">
    <property type="entry name" value="ITPase-like_fam"/>
</dbReference>
<evidence type="ECO:0000256" key="2">
    <source>
        <dbReference type="ARBA" id="ARBA00022801"/>
    </source>
</evidence>
<comment type="function">
    <text evidence="4">Nucleoside triphosphate pyrophosphatase that hydrolyzes dTTP and UTP. May have a dual role in cell division arrest and in preventing the incorporation of modified nucleotides into cellular nucleic acids.</text>
</comment>
<organism evidence="5 6">
    <name type="scientific">Sulfurifustis variabilis</name>
    <dbReference type="NCBI Taxonomy" id="1675686"/>
    <lineage>
        <taxon>Bacteria</taxon>
        <taxon>Pseudomonadati</taxon>
        <taxon>Pseudomonadota</taxon>
        <taxon>Gammaproteobacteria</taxon>
        <taxon>Acidiferrobacterales</taxon>
        <taxon>Acidiferrobacteraceae</taxon>
        <taxon>Sulfurifustis</taxon>
    </lineage>
</organism>
<feature type="site" description="Important for substrate specificity" evidence="4">
    <location>
        <position position="73"/>
    </location>
</feature>
<reference evidence="5 6" key="1">
    <citation type="submission" date="2015-08" db="EMBL/GenBank/DDBJ databases">
        <title>Complete genome sequence of Sulfurifustis variabilis.</title>
        <authorList>
            <person name="Miura A."/>
            <person name="Kojima H."/>
            <person name="Fukui M."/>
        </authorList>
    </citation>
    <scope>NUCLEOTIDE SEQUENCE [LARGE SCALE GENOMIC DNA]</scope>
    <source>
        <strain evidence="6">skN76</strain>
    </source>
</reference>
<name>A0A1B4V1Q4_9GAMM</name>
<feature type="active site" description="Proton acceptor" evidence="4">
    <location>
        <position position="72"/>
    </location>
</feature>
<accession>A0A1B4V1Q4</accession>
<dbReference type="SUPFAM" id="SSF52972">
    <property type="entry name" value="ITPase-like"/>
    <property type="match status" value="1"/>
</dbReference>
<comment type="catalytic activity">
    <reaction evidence="4">
        <text>UTP + H2O = UMP + diphosphate + H(+)</text>
        <dbReference type="Rhea" id="RHEA:29395"/>
        <dbReference type="ChEBI" id="CHEBI:15377"/>
        <dbReference type="ChEBI" id="CHEBI:15378"/>
        <dbReference type="ChEBI" id="CHEBI:33019"/>
        <dbReference type="ChEBI" id="CHEBI:46398"/>
        <dbReference type="ChEBI" id="CHEBI:57865"/>
        <dbReference type="EC" id="3.6.1.9"/>
    </reaction>
</comment>
<comment type="cofactor">
    <cofactor evidence="1 4">
        <name>a divalent metal cation</name>
        <dbReference type="ChEBI" id="CHEBI:60240"/>
    </cofactor>
</comment>
<dbReference type="AlphaFoldDB" id="A0A1B4V1Q4"/>
<dbReference type="GO" id="GO:0009117">
    <property type="term" value="P:nucleotide metabolic process"/>
    <property type="evidence" value="ECO:0007669"/>
    <property type="project" value="UniProtKB-KW"/>
</dbReference>
<dbReference type="EMBL" id="AP014936">
    <property type="protein sequence ID" value="BAU47185.1"/>
    <property type="molecule type" value="Genomic_DNA"/>
</dbReference>
<evidence type="ECO:0000256" key="1">
    <source>
        <dbReference type="ARBA" id="ARBA00001968"/>
    </source>
</evidence>
<keyword evidence="2 4" id="KW-0378">Hydrolase</keyword>